<proteinExistence type="predicted"/>
<dbReference type="SUPFAM" id="SSF54695">
    <property type="entry name" value="POZ domain"/>
    <property type="match status" value="2"/>
</dbReference>
<evidence type="ECO:0000259" key="1">
    <source>
        <dbReference type="PROSITE" id="PS50097"/>
    </source>
</evidence>
<dbReference type="PANTHER" id="PTHR24410">
    <property type="entry name" value="HL07962P-RELATED"/>
    <property type="match status" value="1"/>
</dbReference>
<dbReference type="CDD" id="cd18186">
    <property type="entry name" value="BTB_POZ_ZBTB_KLHL-like"/>
    <property type="match status" value="2"/>
</dbReference>
<feature type="domain" description="BTB" evidence="1">
    <location>
        <begin position="140"/>
        <end position="206"/>
    </location>
</feature>
<keyword evidence="3" id="KW-1185">Reference proteome</keyword>
<evidence type="ECO:0000313" key="2">
    <source>
        <dbReference type="EnsemblMetazoa" id="tetur02g01100.1"/>
    </source>
</evidence>
<dbReference type="InterPro" id="IPR011333">
    <property type="entry name" value="SKP1/BTB/POZ_sf"/>
</dbReference>
<dbReference type="Gene3D" id="3.30.710.10">
    <property type="entry name" value="Potassium Channel Kv1.1, Chain A"/>
    <property type="match status" value="2"/>
</dbReference>
<feature type="domain" description="BTB" evidence="1">
    <location>
        <begin position="25"/>
        <end position="91"/>
    </location>
</feature>
<dbReference type="SMART" id="SM00225">
    <property type="entry name" value="BTB"/>
    <property type="match status" value="2"/>
</dbReference>
<dbReference type="HOGENOM" id="CLU_1130329_0_0_1"/>
<dbReference type="InterPro" id="IPR051481">
    <property type="entry name" value="BTB-POZ/Galectin-3-binding"/>
</dbReference>
<dbReference type="InterPro" id="IPR000210">
    <property type="entry name" value="BTB/POZ_dom"/>
</dbReference>
<dbReference type="AlphaFoldDB" id="T1JUI8"/>
<name>T1JUI8_TETUR</name>
<dbReference type="Proteomes" id="UP000015104">
    <property type="component" value="Unassembled WGS sequence"/>
</dbReference>
<accession>T1JUI8</accession>
<reference evidence="2" key="2">
    <citation type="submission" date="2015-06" db="UniProtKB">
        <authorList>
            <consortium name="EnsemblMetazoa"/>
        </authorList>
    </citation>
    <scope>IDENTIFICATION</scope>
</reference>
<dbReference type="PANTHER" id="PTHR24410:SF23">
    <property type="entry name" value="BTB DOMAIN-CONTAINING PROTEIN-RELATED"/>
    <property type="match status" value="1"/>
</dbReference>
<organism evidence="2 3">
    <name type="scientific">Tetranychus urticae</name>
    <name type="common">Two-spotted spider mite</name>
    <dbReference type="NCBI Taxonomy" id="32264"/>
    <lineage>
        <taxon>Eukaryota</taxon>
        <taxon>Metazoa</taxon>
        <taxon>Ecdysozoa</taxon>
        <taxon>Arthropoda</taxon>
        <taxon>Chelicerata</taxon>
        <taxon>Arachnida</taxon>
        <taxon>Acari</taxon>
        <taxon>Acariformes</taxon>
        <taxon>Trombidiformes</taxon>
        <taxon>Prostigmata</taxon>
        <taxon>Eleutherengona</taxon>
        <taxon>Raphignathae</taxon>
        <taxon>Tetranychoidea</taxon>
        <taxon>Tetranychidae</taxon>
        <taxon>Tetranychus</taxon>
    </lineage>
</organism>
<protein>
    <recommendedName>
        <fullName evidence="1">BTB domain-containing protein</fullName>
    </recommendedName>
</protein>
<evidence type="ECO:0000313" key="3">
    <source>
        <dbReference type="Proteomes" id="UP000015104"/>
    </source>
</evidence>
<dbReference type="EMBL" id="CAEY01000779">
    <property type="status" value="NOT_ANNOTATED_CDS"/>
    <property type="molecule type" value="Genomic_DNA"/>
</dbReference>
<sequence>MSVQKIGFVRRTQYSSLSYLDNKFIDLTIYNRGKEYRVHKIIVCSAIPYFAEMFSSETEESSINRIEVDHPTELFEIIINWAYDRKIYITTVNSSELKKLANHLGMTSLDGLLWQYASDIPRRISQNFYPLYKYLDNKFSDLTIYNREKEYRVHKIILCSFIPYFKAMFSSGMKESTASWIEVDYPTEIFDMIIDWAYDRDICITAANSSELMKVAEYLCLDDLCWHCSMFENAPRFPYYRKRIII</sequence>
<reference evidence="3" key="1">
    <citation type="submission" date="2011-08" db="EMBL/GenBank/DDBJ databases">
        <authorList>
            <person name="Rombauts S."/>
        </authorList>
    </citation>
    <scope>NUCLEOTIDE SEQUENCE</scope>
    <source>
        <strain evidence="3">London</strain>
    </source>
</reference>
<dbReference type="PROSITE" id="PS50097">
    <property type="entry name" value="BTB"/>
    <property type="match status" value="2"/>
</dbReference>
<dbReference type="EnsemblMetazoa" id="tetur02g01100.1">
    <property type="protein sequence ID" value="tetur02g01100.1"/>
    <property type="gene ID" value="tetur02g01100"/>
</dbReference>
<dbReference type="Pfam" id="PF00651">
    <property type="entry name" value="BTB"/>
    <property type="match status" value="2"/>
</dbReference>